<proteinExistence type="predicted"/>
<dbReference type="AlphaFoldDB" id="A0AAN2A7Y5"/>
<reference evidence="2 3" key="1">
    <citation type="submission" date="2020-06" db="EMBL/GenBank/DDBJ databases">
        <authorList>
            <person name="De Coninck B."/>
            <person name="Ibrahim H."/>
        </authorList>
    </citation>
    <scope>NUCLEOTIDE SEQUENCE [LARGE SCALE GENOMIC DNA]</scope>
    <source>
        <strain evidence="2">Ag_rhizogenes_K599</strain>
    </source>
</reference>
<dbReference type="PANTHER" id="PTHR43792:SF1">
    <property type="entry name" value="N-ACETYLTRANSFERASE DOMAIN-CONTAINING PROTEIN"/>
    <property type="match status" value="1"/>
</dbReference>
<feature type="domain" description="N-acetyltransferase" evidence="1">
    <location>
        <begin position="22"/>
        <end position="178"/>
    </location>
</feature>
<name>A0AAN2A7Y5_RHIRH</name>
<dbReference type="PROSITE" id="PS51186">
    <property type="entry name" value="GNAT"/>
    <property type="match status" value="1"/>
</dbReference>
<gene>
    <name evidence="2" type="ORF">AGRHK599_LOCUS3984</name>
</gene>
<dbReference type="InterPro" id="IPR051531">
    <property type="entry name" value="N-acetyltransferase"/>
</dbReference>
<dbReference type="Proteomes" id="UP000528185">
    <property type="component" value="Unassembled WGS sequence"/>
</dbReference>
<dbReference type="GO" id="GO:0016747">
    <property type="term" value="F:acyltransferase activity, transferring groups other than amino-acyl groups"/>
    <property type="evidence" value="ECO:0007669"/>
    <property type="project" value="InterPro"/>
</dbReference>
<evidence type="ECO:0000313" key="3">
    <source>
        <dbReference type="Proteomes" id="UP000528185"/>
    </source>
</evidence>
<dbReference type="InterPro" id="IPR000182">
    <property type="entry name" value="GNAT_dom"/>
</dbReference>
<dbReference type="EMBL" id="CAICSX020000002">
    <property type="protein sequence ID" value="CAD0215729.1"/>
    <property type="molecule type" value="Genomic_DNA"/>
</dbReference>
<dbReference type="CDD" id="cd04301">
    <property type="entry name" value="NAT_SF"/>
    <property type="match status" value="1"/>
</dbReference>
<comment type="caution">
    <text evidence="2">The sequence shown here is derived from an EMBL/GenBank/DDBJ whole genome shotgun (WGS) entry which is preliminary data.</text>
</comment>
<organism evidence="2 3">
    <name type="scientific">Rhizobium rhizogenes</name>
    <name type="common">Agrobacterium rhizogenes</name>
    <dbReference type="NCBI Taxonomy" id="359"/>
    <lineage>
        <taxon>Bacteria</taxon>
        <taxon>Pseudomonadati</taxon>
        <taxon>Pseudomonadota</taxon>
        <taxon>Alphaproteobacteria</taxon>
        <taxon>Hyphomicrobiales</taxon>
        <taxon>Rhizobiaceae</taxon>
        <taxon>Rhizobium/Agrobacterium group</taxon>
        <taxon>Rhizobium</taxon>
    </lineage>
</organism>
<sequence>MFFRSLSRKMLEAAIMLETERLILRRSRKADIPELFEFLGDPVAMQHTHRDKSLRECQRRVMVHEWRRRRDGCAPWAVVHREDGRIIGWGGLYEDPFDPGWGFEIGYYFRPEVWGKGYASELVRAALAFSDHQLKLPQVWAMAHPDNGGSKRVLEKADFVLDRHLPDRNRLLFRRLRPTELL</sequence>
<accession>A0AAN2A7Y5</accession>
<evidence type="ECO:0000259" key="1">
    <source>
        <dbReference type="PROSITE" id="PS51186"/>
    </source>
</evidence>
<protein>
    <recommendedName>
        <fullName evidence="1">N-acetyltransferase domain-containing protein</fullName>
    </recommendedName>
</protein>
<dbReference type="Gene3D" id="3.40.630.30">
    <property type="match status" value="1"/>
</dbReference>
<dbReference type="PANTHER" id="PTHR43792">
    <property type="entry name" value="GNAT FAMILY, PUTATIVE (AFU_ORTHOLOGUE AFUA_3G00765)-RELATED-RELATED"/>
    <property type="match status" value="1"/>
</dbReference>
<dbReference type="SUPFAM" id="SSF55729">
    <property type="entry name" value="Acyl-CoA N-acyltransferases (Nat)"/>
    <property type="match status" value="1"/>
</dbReference>
<dbReference type="Pfam" id="PF13302">
    <property type="entry name" value="Acetyltransf_3"/>
    <property type="match status" value="1"/>
</dbReference>
<dbReference type="InterPro" id="IPR016181">
    <property type="entry name" value="Acyl_CoA_acyltransferase"/>
</dbReference>
<evidence type="ECO:0000313" key="2">
    <source>
        <dbReference type="EMBL" id="CAD0215729.1"/>
    </source>
</evidence>